<dbReference type="Proteomes" id="UP001470288">
    <property type="component" value="Unassembled WGS sequence"/>
</dbReference>
<dbReference type="PANTHER" id="PTHR42925:SF2">
    <property type="entry name" value="NA+ DRIVEN MULTIDRUG EFFLUX PUMP"/>
    <property type="match status" value="1"/>
</dbReference>
<keyword evidence="5 7" id="KW-1133">Transmembrane helix</keyword>
<feature type="transmembrane region" description="Helical" evidence="7">
    <location>
        <begin position="245"/>
        <end position="270"/>
    </location>
</feature>
<feature type="transmembrane region" description="Helical" evidence="7">
    <location>
        <begin position="105"/>
        <end position="128"/>
    </location>
</feature>
<feature type="transmembrane region" description="Helical" evidence="7">
    <location>
        <begin position="21"/>
        <end position="39"/>
    </location>
</feature>
<evidence type="ECO:0000256" key="1">
    <source>
        <dbReference type="ARBA" id="ARBA00004651"/>
    </source>
</evidence>
<feature type="transmembrane region" description="Helical" evidence="7">
    <location>
        <begin position="172"/>
        <end position="192"/>
    </location>
</feature>
<dbReference type="InterPro" id="IPR048279">
    <property type="entry name" value="MdtK-like"/>
</dbReference>
<dbReference type="InterPro" id="IPR047135">
    <property type="entry name" value="YsiQ"/>
</dbReference>
<feature type="transmembrane region" description="Helical" evidence="7">
    <location>
        <begin position="330"/>
        <end position="354"/>
    </location>
</feature>
<gene>
    <name evidence="8" type="ORF">WMO62_00730</name>
</gene>
<keyword evidence="2" id="KW-0813">Transport</keyword>
<evidence type="ECO:0000313" key="8">
    <source>
        <dbReference type="EMBL" id="MEQ2577364.1"/>
    </source>
</evidence>
<keyword evidence="3" id="KW-1003">Cell membrane</keyword>
<dbReference type="InterPro" id="IPR002528">
    <property type="entry name" value="MATE_fam"/>
</dbReference>
<feature type="transmembrane region" description="Helical" evidence="7">
    <location>
        <begin position="290"/>
        <end position="309"/>
    </location>
</feature>
<name>A0ABV1HY65_9FIRM</name>
<dbReference type="Pfam" id="PF01554">
    <property type="entry name" value="MatE"/>
    <property type="match status" value="2"/>
</dbReference>
<dbReference type="PANTHER" id="PTHR42925">
    <property type="entry name" value="MULTIDRUG AND TOXIN EFFLUX PROTEIN MATE FAMILY"/>
    <property type="match status" value="1"/>
</dbReference>
<evidence type="ECO:0000256" key="7">
    <source>
        <dbReference type="SAM" id="Phobius"/>
    </source>
</evidence>
<reference evidence="8 9" key="1">
    <citation type="submission" date="2024-03" db="EMBL/GenBank/DDBJ databases">
        <title>Human intestinal bacterial collection.</title>
        <authorList>
            <person name="Pauvert C."/>
            <person name="Hitch T.C.A."/>
            <person name="Clavel T."/>
        </authorList>
    </citation>
    <scope>NUCLEOTIDE SEQUENCE [LARGE SCALE GENOMIC DNA]</scope>
    <source>
        <strain evidence="8 9">CLA-AA-H78B</strain>
    </source>
</reference>
<evidence type="ECO:0000256" key="4">
    <source>
        <dbReference type="ARBA" id="ARBA00022692"/>
    </source>
</evidence>
<feature type="transmembrane region" description="Helical" evidence="7">
    <location>
        <begin position="360"/>
        <end position="380"/>
    </location>
</feature>
<dbReference type="EMBL" id="JBBMFC010000001">
    <property type="protein sequence ID" value="MEQ2577364.1"/>
    <property type="molecule type" value="Genomic_DNA"/>
</dbReference>
<protein>
    <submittedName>
        <fullName evidence="8">MATE family efflux transporter</fullName>
    </submittedName>
</protein>
<evidence type="ECO:0000256" key="2">
    <source>
        <dbReference type="ARBA" id="ARBA00022448"/>
    </source>
</evidence>
<feature type="transmembrane region" description="Helical" evidence="7">
    <location>
        <begin position="204"/>
        <end position="224"/>
    </location>
</feature>
<evidence type="ECO:0000256" key="6">
    <source>
        <dbReference type="ARBA" id="ARBA00023136"/>
    </source>
</evidence>
<feature type="transmembrane region" description="Helical" evidence="7">
    <location>
        <begin position="401"/>
        <end position="421"/>
    </location>
</feature>
<evidence type="ECO:0000256" key="5">
    <source>
        <dbReference type="ARBA" id="ARBA00022989"/>
    </source>
</evidence>
<dbReference type="NCBIfam" id="TIGR00797">
    <property type="entry name" value="matE"/>
    <property type="match status" value="1"/>
</dbReference>
<comment type="caution">
    <text evidence="8">The sequence shown here is derived from an EMBL/GenBank/DDBJ whole genome shotgun (WGS) entry which is preliminary data.</text>
</comment>
<evidence type="ECO:0000256" key="3">
    <source>
        <dbReference type="ARBA" id="ARBA00022475"/>
    </source>
</evidence>
<sequence length="458" mass="50709">MNTELSTRESFFTKDTLFYKTLFGLILTITLQNLIAYSVNMLDNIMLGSYSQNALSGAATVNQVFFMVQQTALPIGNALVALASQYWGQKQTQPIRELTGIALKFCLLVSVLVMVVCTVFPVQLLRIFTTSDEIIAEGLVYLSILKWTFVLFIFSNLLIAMLRSVGTVRISFIVSVVSLIVNGCINYTLIFGHFGFPEMGIKGAAIGTLISRIAELLILLFYVAKMDTKIHLFSSSLFSGSREQVRSFLKVGIPIMITSLLWAVSVPMQTAILGHLSSDAIAANSVSSTFYQYLKVVVIALSSASAVMIGNSIGAGDLKRVRSDARTLSVIDILIGLILATILFVCRTPLLSMYRLSNEAMILADHFIIIMSVIMVGMSYQMPVSMGIIQSSGDTKFTLRLNLISTWLIVMPLSFLAAFVWKWPVELVVVAVQCDQIFKGLPIFLRFRSYRWIHKLTA</sequence>
<keyword evidence="4 7" id="KW-0812">Transmembrane</keyword>
<feature type="transmembrane region" description="Helical" evidence="7">
    <location>
        <begin position="140"/>
        <end position="160"/>
    </location>
</feature>
<feature type="transmembrane region" description="Helical" evidence="7">
    <location>
        <begin position="64"/>
        <end position="84"/>
    </location>
</feature>
<comment type="subcellular location">
    <subcellularLocation>
        <location evidence="1">Cell membrane</location>
        <topology evidence="1">Multi-pass membrane protein</topology>
    </subcellularLocation>
</comment>
<dbReference type="RefSeq" id="WP_349143462.1">
    <property type="nucleotide sequence ID" value="NZ_JBBMFC010000001.1"/>
</dbReference>
<proteinExistence type="predicted"/>
<organism evidence="8 9">
    <name type="scientific">Hominiventricola aquisgranensis</name>
    <dbReference type="NCBI Taxonomy" id="3133164"/>
    <lineage>
        <taxon>Bacteria</taxon>
        <taxon>Bacillati</taxon>
        <taxon>Bacillota</taxon>
        <taxon>Clostridia</taxon>
        <taxon>Lachnospirales</taxon>
        <taxon>Lachnospiraceae</taxon>
        <taxon>Hominiventricola</taxon>
    </lineage>
</organism>
<keyword evidence="6 7" id="KW-0472">Membrane</keyword>
<keyword evidence="9" id="KW-1185">Reference proteome</keyword>
<evidence type="ECO:0000313" key="9">
    <source>
        <dbReference type="Proteomes" id="UP001470288"/>
    </source>
</evidence>
<dbReference type="PIRSF" id="PIRSF006603">
    <property type="entry name" value="DinF"/>
    <property type="match status" value="1"/>
</dbReference>
<accession>A0ABV1HY65</accession>